<sequence length="142" mass="14825">MVIIGATDAREVLIADSQFGGGATTWAPATWYLGLSTTTPNDDGSNFTEPVGGAYARVAVTNNATNFPPATTSSGTTTKTNGAKFIFPNPTGSWGLVTHYGWFTSSSGGTPQYTNPLDAPISPKNGNSPVEFDVGQLVMSWE</sequence>
<organism evidence="1 2">
    <name type="scientific">Pseudonocardia hispaniensis</name>
    <dbReference type="NCBI Taxonomy" id="904933"/>
    <lineage>
        <taxon>Bacteria</taxon>
        <taxon>Bacillati</taxon>
        <taxon>Actinomycetota</taxon>
        <taxon>Actinomycetes</taxon>
        <taxon>Pseudonocardiales</taxon>
        <taxon>Pseudonocardiaceae</taxon>
        <taxon>Pseudonocardia</taxon>
    </lineage>
</organism>
<proteinExistence type="predicted"/>
<dbReference type="EMBL" id="JBHSQW010000044">
    <property type="protein sequence ID" value="MFC5996957.1"/>
    <property type="molecule type" value="Genomic_DNA"/>
</dbReference>
<reference evidence="2" key="1">
    <citation type="journal article" date="2019" name="Int. J. Syst. Evol. Microbiol.">
        <title>The Global Catalogue of Microorganisms (GCM) 10K type strain sequencing project: providing services to taxonomists for standard genome sequencing and annotation.</title>
        <authorList>
            <consortium name="The Broad Institute Genomics Platform"/>
            <consortium name="The Broad Institute Genome Sequencing Center for Infectious Disease"/>
            <person name="Wu L."/>
            <person name="Ma J."/>
        </authorList>
    </citation>
    <scope>NUCLEOTIDE SEQUENCE [LARGE SCALE GENOMIC DNA]</scope>
    <source>
        <strain evidence="2">CCM 8391</strain>
    </source>
</reference>
<protein>
    <submittedName>
        <fullName evidence="1">Uncharacterized protein</fullName>
    </submittedName>
</protein>
<accession>A0ABW1J8N9</accession>
<gene>
    <name evidence="1" type="ORF">ACFQE5_22355</name>
</gene>
<dbReference type="Pfam" id="PF23140">
    <property type="entry name" value="Gp80"/>
    <property type="match status" value="1"/>
</dbReference>
<keyword evidence="2" id="KW-1185">Reference proteome</keyword>
<dbReference type="Proteomes" id="UP001596302">
    <property type="component" value="Unassembled WGS sequence"/>
</dbReference>
<name>A0ABW1J8N9_9PSEU</name>
<dbReference type="RefSeq" id="WP_379587836.1">
    <property type="nucleotide sequence ID" value="NZ_JBHSQW010000044.1"/>
</dbReference>
<comment type="caution">
    <text evidence="1">The sequence shown here is derived from an EMBL/GenBank/DDBJ whole genome shotgun (WGS) entry which is preliminary data.</text>
</comment>
<evidence type="ECO:0000313" key="2">
    <source>
        <dbReference type="Proteomes" id="UP001596302"/>
    </source>
</evidence>
<dbReference type="InterPro" id="IPR056908">
    <property type="entry name" value="Gp80-like"/>
</dbReference>
<evidence type="ECO:0000313" key="1">
    <source>
        <dbReference type="EMBL" id="MFC5996957.1"/>
    </source>
</evidence>